<evidence type="ECO:0000256" key="1">
    <source>
        <dbReference type="SAM" id="Phobius"/>
    </source>
</evidence>
<keyword evidence="1" id="KW-0812">Transmembrane</keyword>
<sequence>MKNLEGLRALWETARSVIPISAFLLLFQILILKKPIENVKDFVLGFLLSVLGLHFFLKGVSISLIPLGDSVGKNLIYLDHRWIIIVFAFVLGYFATLVEPGLKALALEVEEISIGAIPNKVLIQTVAIGFGGGMALGIFKILNNIPNTKIIMPILFIILILVYFAPDEFVAIAMDSASSTTGPVNIPLNMAVAIGLSKIIENSDPLLNGFGIVGLTSLGAVISVLTLGILAKF</sequence>
<feature type="transmembrane region" description="Helical" evidence="1">
    <location>
        <begin position="150"/>
        <end position="166"/>
    </location>
</feature>
<dbReference type="EMBL" id="JAKNID010000022">
    <property type="protein sequence ID" value="MCG4565195.1"/>
    <property type="molecule type" value="Genomic_DNA"/>
</dbReference>
<dbReference type="InterPro" id="IPR011435">
    <property type="entry name" value="UmpAB"/>
</dbReference>
<organism evidence="3 4">
    <name type="scientific">Anaerosalibacter bizertensis</name>
    <dbReference type="NCBI Taxonomy" id="932217"/>
    <lineage>
        <taxon>Bacteria</taxon>
        <taxon>Bacillati</taxon>
        <taxon>Bacillota</taxon>
        <taxon>Tissierellia</taxon>
        <taxon>Tissierellales</taxon>
        <taxon>Sporanaerobacteraceae</taxon>
        <taxon>Anaerosalibacter</taxon>
    </lineage>
</organism>
<dbReference type="AlphaFoldDB" id="A0A844FFQ3"/>
<dbReference type="Proteomes" id="UP000462760">
    <property type="component" value="Unassembled WGS sequence"/>
</dbReference>
<gene>
    <name evidence="3" type="ORF">FYJ27_03495</name>
    <name evidence="2" type="ORF">L0P62_07015</name>
</gene>
<dbReference type="OrthoDB" id="9805989at2"/>
<evidence type="ECO:0000313" key="4">
    <source>
        <dbReference type="Proteomes" id="UP000462760"/>
    </source>
</evidence>
<reference evidence="3 4" key="1">
    <citation type="submission" date="2019-08" db="EMBL/GenBank/DDBJ databases">
        <title>In-depth cultivation of the pig gut microbiome towards novel bacterial diversity and tailored functional studies.</title>
        <authorList>
            <person name="Wylensek D."/>
            <person name="Hitch T.C.A."/>
            <person name="Clavel T."/>
        </authorList>
    </citation>
    <scope>NUCLEOTIDE SEQUENCE [LARGE SCALE GENOMIC DNA]</scope>
    <source>
        <strain evidence="3 4">Med78-601-WT-4W-RMD-3</strain>
    </source>
</reference>
<dbReference type="Proteomes" id="UP001108123">
    <property type="component" value="Unassembled WGS sequence"/>
</dbReference>
<feature type="transmembrane region" description="Helical" evidence="1">
    <location>
        <begin position="210"/>
        <end position="231"/>
    </location>
</feature>
<name>A0A844FFQ3_9FIRM</name>
<feature type="transmembrane region" description="Helical" evidence="1">
    <location>
        <begin position="43"/>
        <end position="61"/>
    </location>
</feature>
<feature type="transmembrane region" description="Helical" evidence="1">
    <location>
        <begin position="82"/>
        <end position="102"/>
    </location>
</feature>
<evidence type="ECO:0000313" key="3">
    <source>
        <dbReference type="EMBL" id="MSS42798.1"/>
    </source>
</evidence>
<reference evidence="2" key="2">
    <citation type="submission" date="2022-01" db="EMBL/GenBank/DDBJ databases">
        <title>Collection of gut derived symbiotic bacterial strains cultured from healthy donors.</title>
        <authorList>
            <person name="Lin H."/>
            <person name="Kohout C."/>
            <person name="Waligurski E."/>
            <person name="Pamer E.G."/>
        </authorList>
    </citation>
    <scope>NUCLEOTIDE SEQUENCE</scope>
    <source>
        <strain evidence="2">MSK.14.39</strain>
    </source>
</reference>
<accession>A0A844FFQ3</accession>
<keyword evidence="1" id="KW-0472">Membrane</keyword>
<evidence type="ECO:0000313" key="2">
    <source>
        <dbReference type="EMBL" id="MCG4565195.1"/>
    </source>
</evidence>
<feature type="transmembrane region" description="Helical" evidence="1">
    <location>
        <begin position="12"/>
        <end position="31"/>
    </location>
</feature>
<proteinExistence type="predicted"/>
<protein>
    <submittedName>
        <fullName evidence="3">DUF1538 domain-containing protein</fullName>
    </submittedName>
</protein>
<dbReference type="Pfam" id="PF07556">
    <property type="entry name" value="DUF1538"/>
    <property type="match status" value="1"/>
</dbReference>
<feature type="transmembrane region" description="Helical" evidence="1">
    <location>
        <begin position="122"/>
        <end position="143"/>
    </location>
</feature>
<comment type="caution">
    <text evidence="3">The sequence shown here is derived from an EMBL/GenBank/DDBJ whole genome shotgun (WGS) entry which is preliminary data.</text>
</comment>
<dbReference type="RefSeq" id="WP_154483222.1">
    <property type="nucleotide sequence ID" value="NZ_JAHLOA010000005.1"/>
</dbReference>
<keyword evidence="1" id="KW-1133">Transmembrane helix</keyword>
<keyword evidence="5" id="KW-1185">Reference proteome</keyword>
<evidence type="ECO:0000313" key="5">
    <source>
        <dbReference type="Proteomes" id="UP001108123"/>
    </source>
</evidence>
<dbReference type="EMBL" id="VULR01000003">
    <property type="protein sequence ID" value="MSS42798.1"/>
    <property type="molecule type" value="Genomic_DNA"/>
</dbReference>